<dbReference type="NCBIfam" id="TIGR00807">
    <property type="entry name" value="malonate_madL"/>
    <property type="match status" value="1"/>
</dbReference>
<feature type="transmembrane region" description="Helical" evidence="2">
    <location>
        <begin position="33"/>
        <end position="51"/>
    </location>
</feature>
<evidence type="ECO:0000256" key="1">
    <source>
        <dbReference type="SAM" id="MobiDB-lite"/>
    </source>
</evidence>
<reference evidence="3 4" key="1">
    <citation type="submission" date="2016-02" db="EMBL/GenBank/DDBJ databases">
        <title>Corynebacterium glutamicum N24 whole genome sequencing project.</title>
        <authorList>
            <person name="Matsutani M."/>
            <person name="Nangtapong N."/>
            <person name="Yakushi T."/>
            <person name="Matsushita K."/>
        </authorList>
    </citation>
    <scope>NUCLEOTIDE SEQUENCE [LARGE SCALE GENOMIC DNA]</scope>
    <source>
        <strain evidence="3 4">N24</strain>
    </source>
</reference>
<name>A0A160PP34_9CORY</name>
<keyword evidence="2" id="KW-0812">Transmembrane</keyword>
<feature type="compositionally biased region" description="Basic and acidic residues" evidence="1">
    <location>
        <begin position="125"/>
        <end position="136"/>
    </location>
</feature>
<accession>A0A160PP34</accession>
<feature type="transmembrane region" description="Helical" evidence="2">
    <location>
        <begin position="91"/>
        <end position="112"/>
    </location>
</feature>
<feature type="transmembrane region" description="Helical" evidence="2">
    <location>
        <begin position="63"/>
        <end position="85"/>
    </location>
</feature>
<dbReference type="EMBL" id="AP017369">
    <property type="protein sequence ID" value="BAU94653.1"/>
    <property type="molecule type" value="Genomic_DNA"/>
</dbReference>
<proteinExistence type="predicted"/>
<dbReference type="Proteomes" id="UP000218244">
    <property type="component" value="Chromosome"/>
</dbReference>
<dbReference type="AlphaFoldDB" id="A0A160PP34"/>
<sequence>MILYGTAALAICMLIGQILGTFLGNLMGVDADIGGVGFAMVMLIFVTGWLRKKGLMPEPTKQGILFWSSMYIPIVVGMSSIQNVAGAVDGGVMALVAGVVTVVCCAGMVPILSKIGKPSEPLPPLHEEATELEVEKPLVSNSAEKS</sequence>
<dbReference type="GO" id="GO:0016020">
    <property type="term" value="C:membrane"/>
    <property type="evidence" value="ECO:0007669"/>
    <property type="project" value="InterPro"/>
</dbReference>
<feature type="transmembrane region" description="Helical" evidence="2">
    <location>
        <begin position="7"/>
        <end position="27"/>
    </location>
</feature>
<dbReference type="Pfam" id="PF03817">
    <property type="entry name" value="MadL"/>
    <property type="match status" value="1"/>
</dbReference>
<dbReference type="InterPro" id="IPR004690">
    <property type="entry name" value="Maln_transptMadL"/>
</dbReference>
<feature type="region of interest" description="Disordered" evidence="1">
    <location>
        <begin position="119"/>
        <end position="146"/>
    </location>
</feature>
<dbReference type="KEGG" id="csur:N24_0391"/>
<protein>
    <submittedName>
        <fullName evidence="3">Malonate transporter subunit MadL</fullName>
    </submittedName>
</protein>
<keyword evidence="4" id="KW-1185">Reference proteome</keyword>
<dbReference type="RefSeq" id="WP_096453879.1">
    <property type="nucleotide sequence ID" value="NZ_AP017369.1"/>
</dbReference>
<organism evidence="3 4">
    <name type="scientific">Corynebacterium suranareeae</name>
    <dbReference type="NCBI Taxonomy" id="2506452"/>
    <lineage>
        <taxon>Bacteria</taxon>
        <taxon>Bacillati</taxon>
        <taxon>Actinomycetota</taxon>
        <taxon>Actinomycetes</taxon>
        <taxon>Mycobacteriales</taxon>
        <taxon>Corynebacteriaceae</taxon>
        <taxon>Corynebacterium</taxon>
    </lineage>
</organism>
<keyword evidence="2" id="KW-1133">Transmembrane helix</keyword>
<evidence type="ECO:0000313" key="3">
    <source>
        <dbReference type="EMBL" id="BAU94653.1"/>
    </source>
</evidence>
<keyword evidence="2" id="KW-0472">Membrane</keyword>
<evidence type="ECO:0000256" key="2">
    <source>
        <dbReference type="SAM" id="Phobius"/>
    </source>
</evidence>
<gene>
    <name evidence="3" type="primary">madL</name>
    <name evidence="3" type="ORF">N24_0391</name>
</gene>
<evidence type="ECO:0000313" key="4">
    <source>
        <dbReference type="Proteomes" id="UP000218244"/>
    </source>
</evidence>